<feature type="transmembrane region" description="Helical" evidence="1">
    <location>
        <begin position="91"/>
        <end position="113"/>
    </location>
</feature>
<evidence type="ECO:0000313" key="5">
    <source>
        <dbReference type="Proteomes" id="UP000462501"/>
    </source>
</evidence>
<keyword evidence="1" id="KW-0472">Membrane</keyword>
<evidence type="ECO:0008006" key="6">
    <source>
        <dbReference type="Google" id="ProtNLM"/>
    </source>
</evidence>
<dbReference type="AlphaFoldDB" id="A0A845T0U0"/>
<gene>
    <name evidence="2" type="ORF">D3Z39_05080</name>
    <name evidence="3" type="ORF">FMM72_10915</name>
</gene>
<feature type="transmembrane region" description="Helical" evidence="1">
    <location>
        <begin position="65"/>
        <end position="85"/>
    </location>
</feature>
<feature type="transmembrane region" description="Helical" evidence="1">
    <location>
        <begin position="32"/>
        <end position="53"/>
    </location>
</feature>
<sequence length="135" mass="15267">MRKFIANIFATTGISFILLSIVALFFHAKCIYLQTVFQVLSTNTVLHFGVMILSKLEMKCAIIEAVLEIALIIITLIVFGSIFHWFTSTPIWILVIMGFAIYIVSVTLNSLCLKQEAQEINALIKRRNGKKNQQT</sequence>
<dbReference type="EMBL" id="VIQT01000014">
    <property type="protein sequence ID" value="NDO39747.1"/>
    <property type="molecule type" value="Genomic_DNA"/>
</dbReference>
<keyword evidence="1" id="KW-1133">Transmembrane helix</keyword>
<dbReference type="Proteomes" id="UP000446348">
    <property type="component" value="Unassembled WGS sequence"/>
</dbReference>
<reference evidence="3 5" key="2">
    <citation type="submission" date="2019-06" db="EMBL/GenBank/DDBJ databases">
        <title>Draft genome sequences of 15 bacterial species constituting the stable defined intestinal microbiota of the GM15 gnotobiotic mouse model.</title>
        <authorList>
            <person name="Elie C."/>
            <person name="Mathieu A."/>
            <person name="Saliou A."/>
            <person name="Darnaud M."/>
            <person name="Leulier F."/>
            <person name="Tamellini A."/>
        </authorList>
    </citation>
    <scope>NUCLEOTIDE SEQUENCE [LARGE SCALE GENOMIC DNA]</scope>
    <source>
        <strain evidence="3 5">JM4-15</strain>
    </source>
</reference>
<dbReference type="OrthoDB" id="2063615at2"/>
<evidence type="ECO:0000313" key="4">
    <source>
        <dbReference type="Proteomes" id="UP000446348"/>
    </source>
</evidence>
<name>A0A845T0U0_9FIRM</name>
<proteinExistence type="predicted"/>
<organism evidence="3 5">
    <name type="scientific">Anaerotruncus colihominis</name>
    <dbReference type="NCBI Taxonomy" id="169435"/>
    <lineage>
        <taxon>Bacteria</taxon>
        <taxon>Bacillati</taxon>
        <taxon>Bacillota</taxon>
        <taxon>Clostridia</taxon>
        <taxon>Eubacteriales</taxon>
        <taxon>Oscillospiraceae</taxon>
        <taxon>Anaerotruncus</taxon>
    </lineage>
</organism>
<accession>A0A845T0U0</accession>
<evidence type="ECO:0000313" key="2">
    <source>
        <dbReference type="EMBL" id="NBI78249.1"/>
    </source>
</evidence>
<feature type="transmembrane region" description="Helical" evidence="1">
    <location>
        <begin position="7"/>
        <end position="26"/>
    </location>
</feature>
<dbReference type="RefSeq" id="WP_160209111.1">
    <property type="nucleotide sequence ID" value="NZ_CAMUSJ010000010.1"/>
</dbReference>
<dbReference type="Proteomes" id="UP000462501">
    <property type="component" value="Unassembled WGS sequence"/>
</dbReference>
<keyword evidence="1" id="KW-0812">Transmembrane</keyword>
<dbReference type="EMBL" id="QXWZ01000006">
    <property type="protein sequence ID" value="NBI78249.1"/>
    <property type="molecule type" value="Genomic_DNA"/>
</dbReference>
<comment type="caution">
    <text evidence="3">The sequence shown here is derived from an EMBL/GenBank/DDBJ whole genome shotgun (WGS) entry which is preliminary data.</text>
</comment>
<protein>
    <recommendedName>
        <fullName evidence="6">DUF3021 domain-containing protein</fullName>
    </recommendedName>
</protein>
<evidence type="ECO:0000256" key="1">
    <source>
        <dbReference type="SAM" id="Phobius"/>
    </source>
</evidence>
<evidence type="ECO:0000313" key="3">
    <source>
        <dbReference type="EMBL" id="NDO39747.1"/>
    </source>
</evidence>
<reference evidence="2 4" key="1">
    <citation type="submission" date="2018-08" db="EMBL/GenBank/DDBJ databases">
        <title>Murine metabolic-syndrome-specific gut microbial biobank.</title>
        <authorList>
            <person name="Liu C."/>
        </authorList>
    </citation>
    <scope>NUCLEOTIDE SEQUENCE [LARGE SCALE GENOMIC DNA]</scope>
    <source>
        <strain evidence="2 4">X69</strain>
    </source>
</reference>